<dbReference type="Pfam" id="PF17389">
    <property type="entry name" value="Bac_rhamnosid6H"/>
    <property type="match status" value="1"/>
</dbReference>
<comment type="catalytic activity">
    <reaction evidence="1">
        <text>Hydrolysis of terminal non-reducing alpha-L-rhamnose residues in alpha-L-rhamnosides.</text>
        <dbReference type="EC" id="3.2.1.40"/>
    </reaction>
</comment>
<feature type="domain" description="Alpha-L-rhamnosidase six-hairpin glycosidase" evidence="6">
    <location>
        <begin position="428"/>
        <end position="777"/>
    </location>
</feature>
<dbReference type="RefSeq" id="WP_203929609.1">
    <property type="nucleotide sequence ID" value="NZ_BOPH01000068.1"/>
</dbReference>
<accession>A0A8J4EBS6</accession>
<dbReference type="Gene3D" id="2.60.40.10">
    <property type="entry name" value="Immunoglobulins"/>
    <property type="match status" value="1"/>
</dbReference>
<dbReference type="GO" id="GO:0005975">
    <property type="term" value="P:carbohydrate metabolic process"/>
    <property type="evidence" value="ECO:0007669"/>
    <property type="project" value="InterPro"/>
</dbReference>
<proteinExistence type="predicted"/>
<sequence length="865" mass="95042">MTVTPLPPTAEHHRVPLGIGESRPRLSWRVTGSGPWTQAGYEVEVTRGGTRSVVRVASPDQLLVPWPVEPLGSREQVVVRVRVFDASGRSSDWSGPTVIEAGLLRPDDWVARPVGASWPEDPDSDRRRPSLVRRGFHVAGEVRSARLYASAHGVYELEVNGQRVGDDTLSPGWTVYPKRLRYYTYDVTALLRAGDNAIGGWLGDGWYRGRLGWRGGFRNLFGTDLSLIAQLEIFYVDGRSEVIATDPSWHAAQGPILYAGNYDGEAYDARRELAGWSSPGFDDAGWSRVQVRHRDPATLAAPMGPPVRCTGEVQPVAVLTTPGGRRVVDFGQNLVGRLRIRVSGSAGQTVTLRTAEVLQDGELYQRPLREARSTDSYTMAGRATEEWEPRFTFHGFRYVEVDGWPGDLDRAARDGDLVARVHHTDMARTGWFECSDAVLNRLHDNVVWSMRGNFLDIPTDCPQRDERVGWTGDIQVFAPTASFLYDCSGMLSSWLVDVALEQLPDGTVPWYVPVIPSHERWTPIRPGAGWGDAAVLTPWTLYERFGDAGILERQYPSAKAWVDLLDRHSGPPHVWDTDFQLGDWLDPTAPADDPAAAATDRHLVATAYFAQSARRLADIASVLGRADDSSRYRTLASDVRTAFADRYRTGPGRLSSDTQTAYALAIMFELLPADELALAGQRLAELVAQGGNRIGTGFLGTPLVADALTRTGHLDTAYDLLLERECPSWLYPVTQGATTIWERWDSLLPDGTVNPGTMTSFNHYAFGAIADWMHRVVAGLVPAAPGYRQIVFRPRPGGGLSWAQARHETPYGLAAIAWELADDGELTVDVTVPYGVTASLDLAGEPARTLEPGTHRVVVPASLPA</sequence>
<dbReference type="PIRSF" id="PIRSF010631">
    <property type="entry name" value="A-rhamnsds"/>
    <property type="match status" value="1"/>
</dbReference>
<dbReference type="InterPro" id="IPR008902">
    <property type="entry name" value="Rhamnosid_concanavalin"/>
</dbReference>
<dbReference type="EMBL" id="BOPH01000068">
    <property type="protein sequence ID" value="GIJ69685.1"/>
    <property type="molecule type" value="Genomic_DNA"/>
</dbReference>
<dbReference type="Pfam" id="PF25788">
    <property type="entry name" value="Ig_Rha78A_N"/>
    <property type="match status" value="1"/>
</dbReference>
<dbReference type="InterPro" id="IPR016007">
    <property type="entry name" value="Alpha_rhamnosid"/>
</dbReference>
<dbReference type="Pfam" id="PF08531">
    <property type="entry name" value="Bac_rhamnosid_N"/>
    <property type="match status" value="1"/>
</dbReference>
<comment type="caution">
    <text evidence="8">The sequence shown here is derived from an EMBL/GenBank/DDBJ whole genome shotgun (WGS) entry which is preliminary data.</text>
</comment>
<keyword evidence="3" id="KW-0378">Hydrolase</keyword>
<dbReference type="InterPro" id="IPR008928">
    <property type="entry name" value="6-hairpin_glycosidase_sf"/>
</dbReference>
<feature type="domain" description="Alpha-L-rhamnosidase C-terminal" evidence="7">
    <location>
        <begin position="779"/>
        <end position="849"/>
    </location>
</feature>
<reference evidence="8" key="1">
    <citation type="submission" date="2021-01" db="EMBL/GenBank/DDBJ databases">
        <title>Whole genome shotgun sequence of Virgisporangium ochraceum NBRC 16418.</title>
        <authorList>
            <person name="Komaki H."/>
            <person name="Tamura T."/>
        </authorList>
    </citation>
    <scope>NUCLEOTIDE SEQUENCE</scope>
    <source>
        <strain evidence="8">NBRC 16418</strain>
    </source>
</reference>
<dbReference type="InterPro" id="IPR035396">
    <property type="entry name" value="Bac_rhamnosid6H"/>
</dbReference>
<evidence type="ECO:0000256" key="2">
    <source>
        <dbReference type="ARBA" id="ARBA00012652"/>
    </source>
</evidence>
<evidence type="ECO:0000313" key="8">
    <source>
        <dbReference type="EMBL" id="GIJ69685.1"/>
    </source>
</evidence>
<evidence type="ECO:0000256" key="3">
    <source>
        <dbReference type="ARBA" id="ARBA00022801"/>
    </source>
</evidence>
<evidence type="ECO:0000259" key="7">
    <source>
        <dbReference type="Pfam" id="PF17390"/>
    </source>
</evidence>
<feature type="domain" description="Alpha-L-rhamnosidase concanavalin-like" evidence="4">
    <location>
        <begin position="321"/>
        <end position="408"/>
    </location>
</feature>
<dbReference type="InterPro" id="IPR013783">
    <property type="entry name" value="Ig-like_fold"/>
</dbReference>
<dbReference type="Gene3D" id="2.60.420.10">
    <property type="entry name" value="Maltose phosphorylase, domain 3"/>
    <property type="match status" value="1"/>
</dbReference>
<evidence type="ECO:0000259" key="6">
    <source>
        <dbReference type="Pfam" id="PF17389"/>
    </source>
</evidence>
<name>A0A8J4EBS6_9ACTN</name>
<dbReference type="InterPro" id="IPR013737">
    <property type="entry name" value="Bac_rhamnosid_N"/>
</dbReference>
<dbReference type="PANTHER" id="PTHR33307">
    <property type="entry name" value="ALPHA-RHAMNOSIDASE (EUROFUNG)"/>
    <property type="match status" value="1"/>
</dbReference>
<feature type="domain" description="Bacterial alpha-L-rhamnosidase N-terminal" evidence="5">
    <location>
        <begin position="141"/>
        <end position="310"/>
    </location>
</feature>
<protein>
    <recommendedName>
        <fullName evidence="2">alpha-L-rhamnosidase</fullName>
        <ecNumber evidence="2">3.2.1.40</ecNumber>
    </recommendedName>
</protein>
<gene>
    <name evidence="8" type="ORF">Voc01_046020</name>
</gene>
<dbReference type="InterPro" id="IPR012341">
    <property type="entry name" value="6hp_glycosidase-like_sf"/>
</dbReference>
<dbReference type="Pfam" id="PF17390">
    <property type="entry name" value="Bac_rhamnosid_C"/>
    <property type="match status" value="1"/>
</dbReference>
<evidence type="ECO:0000313" key="9">
    <source>
        <dbReference type="Proteomes" id="UP000635606"/>
    </source>
</evidence>
<evidence type="ECO:0000259" key="5">
    <source>
        <dbReference type="Pfam" id="PF08531"/>
    </source>
</evidence>
<dbReference type="Gene3D" id="1.50.10.10">
    <property type="match status" value="1"/>
</dbReference>
<keyword evidence="9" id="KW-1185">Reference proteome</keyword>
<dbReference type="PANTHER" id="PTHR33307:SF6">
    <property type="entry name" value="ALPHA-RHAMNOSIDASE (EUROFUNG)-RELATED"/>
    <property type="match status" value="1"/>
</dbReference>
<evidence type="ECO:0000256" key="1">
    <source>
        <dbReference type="ARBA" id="ARBA00001445"/>
    </source>
</evidence>
<dbReference type="Gene3D" id="2.60.120.260">
    <property type="entry name" value="Galactose-binding domain-like"/>
    <property type="match status" value="2"/>
</dbReference>
<dbReference type="AlphaFoldDB" id="A0A8J4EBS6"/>
<dbReference type="InterPro" id="IPR035398">
    <property type="entry name" value="Bac_rhamnosid_C"/>
</dbReference>
<dbReference type="GO" id="GO:0030596">
    <property type="term" value="F:alpha-L-rhamnosidase activity"/>
    <property type="evidence" value="ECO:0007669"/>
    <property type="project" value="UniProtKB-EC"/>
</dbReference>
<dbReference type="Pfam" id="PF05592">
    <property type="entry name" value="Bac_rhamnosid"/>
    <property type="match status" value="1"/>
</dbReference>
<dbReference type="SUPFAM" id="SSF48208">
    <property type="entry name" value="Six-hairpin glycosidases"/>
    <property type="match status" value="1"/>
</dbReference>
<dbReference type="Proteomes" id="UP000635606">
    <property type="component" value="Unassembled WGS sequence"/>
</dbReference>
<evidence type="ECO:0000259" key="4">
    <source>
        <dbReference type="Pfam" id="PF05592"/>
    </source>
</evidence>
<organism evidence="8 9">
    <name type="scientific">Virgisporangium ochraceum</name>
    <dbReference type="NCBI Taxonomy" id="65505"/>
    <lineage>
        <taxon>Bacteria</taxon>
        <taxon>Bacillati</taxon>
        <taxon>Actinomycetota</taxon>
        <taxon>Actinomycetes</taxon>
        <taxon>Micromonosporales</taxon>
        <taxon>Micromonosporaceae</taxon>
        <taxon>Virgisporangium</taxon>
    </lineage>
</organism>
<dbReference type="EC" id="3.2.1.40" evidence="2"/>